<dbReference type="Proteomes" id="UP000000933">
    <property type="component" value="Chromosome"/>
</dbReference>
<keyword evidence="6" id="KW-0472">Membrane</keyword>
<comment type="similarity">
    <text evidence="2">Belongs to the outer membrane factor (OMF) (TC 1.B.17) family.</text>
</comment>
<dbReference type="PANTHER" id="PTHR30026">
    <property type="entry name" value="OUTER MEMBRANE PROTEIN TOLC"/>
    <property type="match status" value="1"/>
</dbReference>
<dbReference type="GO" id="GO:1990281">
    <property type="term" value="C:efflux pump complex"/>
    <property type="evidence" value="ECO:0007669"/>
    <property type="project" value="TreeGrafter"/>
</dbReference>
<name>D5HCX8_SALRM</name>
<keyword evidence="3" id="KW-0813">Transport</keyword>
<evidence type="ECO:0000313" key="10">
    <source>
        <dbReference type="Proteomes" id="UP000000933"/>
    </source>
</evidence>
<dbReference type="GO" id="GO:0009279">
    <property type="term" value="C:cell outer membrane"/>
    <property type="evidence" value="ECO:0007669"/>
    <property type="project" value="UniProtKB-SubCell"/>
</dbReference>
<evidence type="ECO:0000256" key="3">
    <source>
        <dbReference type="ARBA" id="ARBA00022448"/>
    </source>
</evidence>
<keyword evidence="5" id="KW-0812">Transmembrane</keyword>
<protein>
    <submittedName>
        <fullName evidence="9">Outer membrane protein tolC</fullName>
    </submittedName>
</protein>
<feature type="coiled-coil region" evidence="8">
    <location>
        <begin position="230"/>
        <end position="257"/>
    </location>
</feature>
<accession>D5HCX8</accession>
<evidence type="ECO:0000256" key="8">
    <source>
        <dbReference type="SAM" id="Coils"/>
    </source>
</evidence>
<proteinExistence type="inferred from homology"/>
<evidence type="ECO:0000256" key="2">
    <source>
        <dbReference type="ARBA" id="ARBA00007613"/>
    </source>
</evidence>
<evidence type="ECO:0000256" key="6">
    <source>
        <dbReference type="ARBA" id="ARBA00023136"/>
    </source>
</evidence>
<dbReference type="EMBL" id="FP565814">
    <property type="protein sequence ID" value="CBH25883.1"/>
    <property type="molecule type" value="Genomic_DNA"/>
</dbReference>
<dbReference type="Pfam" id="PF02321">
    <property type="entry name" value="OEP"/>
    <property type="match status" value="1"/>
</dbReference>
<sequence length="538" mass="59266">MSLSLLRRACHRVPGPPGRYLRPAAGGPVVVKARRLHDRCSPARNPGPSGMTVSVFARLLGAVALAGFLPGAGPAAAQPGPPAPMDTVEVGLTETVVRALEESPEVDQRQAQKQFATARSEEARANRFLTDVSLSTAHSFAPGLDNVPDGVSGDRLYLQPGVTNDWSPGALRPFSRFEIAVQQPLWTWGELSGSIEAARRGVDVEAARVEQKALEVAVRAGETYYGLILTEALDRLADRTQEVIDRAKREINRLLDEGDEGVSQSDLFQTRLTEEETKRRIVEIEQNQKTARSALRRQLFLSDRMWVEPAADELQPLSFAIHPDSLDYYIGRALQNRPEVEQAEAGVEARRALVDVARSDYYPTIGVQATLSQSITLPERPNPDNAFVGDSFMGTGTRSGIGIQQNLNFGQTRARVEQAEAELDAVQYQRTAAEQLVRFEVEEAYRSLLTAKAAVESRDRSTTIAGEWLRTEQVNFDLDLGNTEDLVKAVRADLQAQAQYLRAVRRYNVAVLDLLRATGTLADRARSGTLLETRDDRE</sequence>
<dbReference type="HOGENOM" id="CLU_037851_0_0_10"/>
<dbReference type="PANTHER" id="PTHR30026:SF13">
    <property type="entry name" value="MEMBRANE EFFLUX PROTEIN, PUTATIVE-RELATED"/>
    <property type="match status" value="1"/>
</dbReference>
<dbReference type="KEGG" id="srm:SRM_02962"/>
<keyword evidence="8" id="KW-0175">Coiled coil</keyword>
<dbReference type="AlphaFoldDB" id="D5HCX8"/>
<evidence type="ECO:0000256" key="5">
    <source>
        <dbReference type="ARBA" id="ARBA00022692"/>
    </source>
</evidence>
<comment type="subcellular location">
    <subcellularLocation>
        <location evidence="1">Cell outer membrane</location>
    </subcellularLocation>
</comment>
<keyword evidence="7" id="KW-0998">Cell outer membrane</keyword>
<organism evidence="9 10">
    <name type="scientific">Salinibacter ruber (strain M8)</name>
    <dbReference type="NCBI Taxonomy" id="761659"/>
    <lineage>
        <taxon>Bacteria</taxon>
        <taxon>Pseudomonadati</taxon>
        <taxon>Rhodothermota</taxon>
        <taxon>Rhodothermia</taxon>
        <taxon>Rhodothermales</taxon>
        <taxon>Salinibacteraceae</taxon>
        <taxon>Salinibacter</taxon>
    </lineage>
</organism>
<reference evidence="9 10" key="1">
    <citation type="journal article" date="2010" name="ISME J.">
        <title>Fine-scale evolution: genomic, phenotypic and ecological differentiation in two coexisting Salinibacter ruber strains.</title>
        <authorList>
            <person name="Pena A."/>
            <person name="Teeling H."/>
            <person name="Huerta-Cepas J."/>
            <person name="Santos F."/>
            <person name="Yarza P."/>
            <person name="Brito-Echeverria J."/>
            <person name="Lucio M."/>
            <person name="Schmitt-Kopplin P."/>
            <person name="Meseguer I."/>
            <person name="Schenowitz C."/>
            <person name="Dossat C."/>
            <person name="Barbe V."/>
            <person name="Dopazo J."/>
            <person name="Rossello-Mora R."/>
            <person name="Schuler M."/>
            <person name="Glockner F.O."/>
            <person name="Amann R."/>
            <person name="Gabaldon T."/>
            <person name="Anton J."/>
        </authorList>
    </citation>
    <scope>NUCLEOTIDE SEQUENCE [LARGE SCALE GENOMIC DNA]</scope>
    <source>
        <strain evidence="9 10">M8</strain>
    </source>
</reference>
<reference evidence="10" key="2">
    <citation type="submission" date="2010-04" db="EMBL/GenBank/DDBJ databases">
        <title>Genome sequence of Salinibacter ruber M8.</title>
        <authorList>
            <consortium name="Genoscope"/>
        </authorList>
    </citation>
    <scope>NUCLEOTIDE SEQUENCE [LARGE SCALE GENOMIC DNA]</scope>
    <source>
        <strain evidence="10">M8</strain>
    </source>
</reference>
<evidence type="ECO:0000256" key="7">
    <source>
        <dbReference type="ARBA" id="ARBA00023237"/>
    </source>
</evidence>
<keyword evidence="4" id="KW-1134">Transmembrane beta strand</keyword>
<dbReference type="SUPFAM" id="SSF56954">
    <property type="entry name" value="Outer membrane efflux proteins (OEP)"/>
    <property type="match status" value="1"/>
</dbReference>
<evidence type="ECO:0000256" key="1">
    <source>
        <dbReference type="ARBA" id="ARBA00004442"/>
    </source>
</evidence>
<gene>
    <name evidence="9" type="primary">tolC</name>
    <name evidence="9" type="ordered locus">SRM_02962</name>
</gene>
<evidence type="ECO:0000313" key="9">
    <source>
        <dbReference type="EMBL" id="CBH25883.1"/>
    </source>
</evidence>
<dbReference type="GO" id="GO:0015562">
    <property type="term" value="F:efflux transmembrane transporter activity"/>
    <property type="evidence" value="ECO:0007669"/>
    <property type="project" value="InterPro"/>
</dbReference>
<dbReference type="InterPro" id="IPR003423">
    <property type="entry name" value="OMP_efflux"/>
</dbReference>
<dbReference type="InterPro" id="IPR051906">
    <property type="entry name" value="TolC-like"/>
</dbReference>
<evidence type="ECO:0000256" key="4">
    <source>
        <dbReference type="ARBA" id="ARBA00022452"/>
    </source>
</evidence>
<dbReference type="GO" id="GO:0015288">
    <property type="term" value="F:porin activity"/>
    <property type="evidence" value="ECO:0007669"/>
    <property type="project" value="TreeGrafter"/>
</dbReference>
<dbReference type="Gene3D" id="1.20.1600.10">
    <property type="entry name" value="Outer membrane efflux proteins (OEP)"/>
    <property type="match status" value="1"/>
</dbReference>